<evidence type="ECO:0000256" key="4">
    <source>
        <dbReference type="PIRSR" id="PIRSR000103-1"/>
    </source>
</evidence>
<dbReference type="InterPro" id="IPR008927">
    <property type="entry name" value="6-PGluconate_DH-like_C_sf"/>
</dbReference>
<reference evidence="8" key="1">
    <citation type="submission" date="2018-03" db="EMBL/GenBank/DDBJ databases">
        <title>Genomic analysis of the strain SH-1 isolated from shrimp intestine.</title>
        <authorList>
            <person name="Kim Y.-S."/>
            <person name="Kim S.-E."/>
            <person name="Kim K.-H."/>
        </authorList>
    </citation>
    <scope>NUCLEOTIDE SEQUENCE [LARGE SCALE GENOMIC DNA]</scope>
    <source>
        <strain evidence="8">SH-1</strain>
    </source>
</reference>
<organism evidence="7 8">
    <name type="scientific">Pukyongiella litopenaei</name>
    <dbReference type="NCBI Taxonomy" id="2605946"/>
    <lineage>
        <taxon>Bacteria</taxon>
        <taxon>Pseudomonadati</taxon>
        <taxon>Pseudomonadota</taxon>
        <taxon>Alphaproteobacteria</taxon>
        <taxon>Rhodobacterales</taxon>
        <taxon>Paracoccaceae</taxon>
        <taxon>Pukyongiella</taxon>
    </lineage>
</organism>
<dbReference type="KEGG" id="thas:C6Y53_18320"/>
<dbReference type="GO" id="GO:0051287">
    <property type="term" value="F:NAD binding"/>
    <property type="evidence" value="ECO:0007669"/>
    <property type="project" value="InterPro"/>
</dbReference>
<dbReference type="PANTHER" id="PTHR43060">
    <property type="entry name" value="3-HYDROXYISOBUTYRATE DEHYDROGENASE-LIKE 1, MITOCHONDRIAL-RELATED"/>
    <property type="match status" value="1"/>
</dbReference>
<evidence type="ECO:0000313" key="8">
    <source>
        <dbReference type="Proteomes" id="UP000237655"/>
    </source>
</evidence>
<dbReference type="InterPro" id="IPR013328">
    <property type="entry name" value="6PGD_dom2"/>
</dbReference>
<feature type="active site" evidence="4">
    <location>
        <position position="172"/>
    </location>
</feature>
<dbReference type="RefSeq" id="WP_106473759.1">
    <property type="nucleotide sequence ID" value="NZ_CP027665.1"/>
</dbReference>
<dbReference type="SUPFAM" id="SSF48179">
    <property type="entry name" value="6-phosphogluconate dehydrogenase C-terminal domain-like"/>
    <property type="match status" value="1"/>
</dbReference>
<dbReference type="InterPro" id="IPR006115">
    <property type="entry name" value="6PGDH_NADP-bd"/>
</dbReference>
<dbReference type="GO" id="GO:0050661">
    <property type="term" value="F:NADP binding"/>
    <property type="evidence" value="ECO:0007669"/>
    <property type="project" value="InterPro"/>
</dbReference>
<dbReference type="GO" id="GO:0016054">
    <property type="term" value="P:organic acid catabolic process"/>
    <property type="evidence" value="ECO:0007669"/>
    <property type="project" value="UniProtKB-ARBA"/>
</dbReference>
<protein>
    <submittedName>
        <fullName evidence="7">NAD(P)-dependent oxidoreductase</fullName>
    </submittedName>
</protein>
<dbReference type="Gene3D" id="3.40.50.720">
    <property type="entry name" value="NAD(P)-binding Rossmann-like Domain"/>
    <property type="match status" value="1"/>
</dbReference>
<evidence type="ECO:0000313" key="7">
    <source>
        <dbReference type="EMBL" id="AVO39455.1"/>
    </source>
</evidence>
<keyword evidence="3" id="KW-0520">NAD</keyword>
<evidence type="ECO:0000256" key="3">
    <source>
        <dbReference type="ARBA" id="ARBA00023027"/>
    </source>
</evidence>
<dbReference type="Pfam" id="PF14833">
    <property type="entry name" value="NAD_binding_11"/>
    <property type="match status" value="1"/>
</dbReference>
<evidence type="ECO:0000259" key="5">
    <source>
        <dbReference type="Pfam" id="PF03446"/>
    </source>
</evidence>
<feature type="domain" description="3-hydroxyisobutyrate dehydrogenase-like NAD-binding" evidence="6">
    <location>
        <begin position="166"/>
        <end position="285"/>
    </location>
</feature>
<comment type="similarity">
    <text evidence="1">Belongs to the HIBADH-related family.</text>
</comment>
<dbReference type="InterPro" id="IPR036291">
    <property type="entry name" value="NAD(P)-bd_dom_sf"/>
</dbReference>
<dbReference type="InterPro" id="IPR015815">
    <property type="entry name" value="HIBADH-related"/>
</dbReference>
<gene>
    <name evidence="7" type="ORF">C6Y53_18320</name>
</gene>
<dbReference type="PIRSF" id="PIRSF000103">
    <property type="entry name" value="HIBADH"/>
    <property type="match status" value="1"/>
</dbReference>
<dbReference type="GO" id="GO:0016491">
    <property type="term" value="F:oxidoreductase activity"/>
    <property type="evidence" value="ECO:0007669"/>
    <property type="project" value="UniProtKB-KW"/>
</dbReference>
<dbReference type="AlphaFoldDB" id="A0A2S0MU97"/>
<dbReference type="EMBL" id="CP027665">
    <property type="protein sequence ID" value="AVO39455.1"/>
    <property type="molecule type" value="Genomic_DNA"/>
</dbReference>
<name>A0A2S0MU97_9RHOB</name>
<dbReference type="Pfam" id="PF03446">
    <property type="entry name" value="NAD_binding_2"/>
    <property type="match status" value="1"/>
</dbReference>
<dbReference type="InterPro" id="IPR029154">
    <property type="entry name" value="HIBADH-like_NADP-bd"/>
</dbReference>
<dbReference type="PROSITE" id="PS00895">
    <property type="entry name" value="3_HYDROXYISOBUT_DH"/>
    <property type="match status" value="1"/>
</dbReference>
<feature type="domain" description="6-phosphogluconate dehydrogenase NADP-binding" evidence="5">
    <location>
        <begin position="3"/>
        <end position="161"/>
    </location>
</feature>
<dbReference type="Gene3D" id="1.10.1040.10">
    <property type="entry name" value="N-(1-d-carboxylethyl)-l-norvaline Dehydrogenase, domain 2"/>
    <property type="match status" value="1"/>
</dbReference>
<evidence type="ECO:0000256" key="2">
    <source>
        <dbReference type="ARBA" id="ARBA00023002"/>
    </source>
</evidence>
<dbReference type="InterPro" id="IPR002204">
    <property type="entry name" value="3-OH-isobutyrate_DH-rel_CS"/>
</dbReference>
<keyword evidence="8" id="KW-1185">Reference proteome</keyword>
<dbReference type="Proteomes" id="UP000237655">
    <property type="component" value="Chromosome"/>
</dbReference>
<evidence type="ECO:0000259" key="6">
    <source>
        <dbReference type="Pfam" id="PF14833"/>
    </source>
</evidence>
<proteinExistence type="inferred from homology"/>
<sequence length="290" mass="30071">MAKLAFLGLGVMGYPMAGHLQAAGHAVTVYNRTAAKAEAWVEQHGGTAAPTPRAAADGAEFVMACVGNDDDLRSVCQGADGAFAGMGAGSVFVDHTTVSARVTAELFEAASAARISFVDAPVSGGQAGAENGVLSVMCGGDQGAYDRAESVISAYARICRRIGESGAGQMTKMCNQIAIAGLVQGLSEALHFADKAGLDGHAVVEVISQGAAGSWQMSNRYQTMLDDEFDHGFAVDWMRKDLGICLDAADDNGASLPVTALVDQFYKDVQKLGGGRWDTSSLIKRLRATG</sequence>
<dbReference type="PANTHER" id="PTHR43060:SF15">
    <property type="entry name" value="3-HYDROXYISOBUTYRATE DEHYDROGENASE-LIKE 1, MITOCHONDRIAL-RELATED"/>
    <property type="match status" value="1"/>
</dbReference>
<keyword evidence="2" id="KW-0560">Oxidoreductase</keyword>
<dbReference type="SUPFAM" id="SSF51735">
    <property type="entry name" value="NAD(P)-binding Rossmann-fold domains"/>
    <property type="match status" value="1"/>
</dbReference>
<evidence type="ECO:0000256" key="1">
    <source>
        <dbReference type="ARBA" id="ARBA00009080"/>
    </source>
</evidence>
<accession>A0A2S0MU97</accession>